<dbReference type="EMBL" id="SNRW01030870">
    <property type="protein sequence ID" value="KAA6357771.1"/>
    <property type="molecule type" value="Genomic_DNA"/>
</dbReference>
<protein>
    <submittedName>
        <fullName evidence="1">Uncharacterized protein</fullName>
    </submittedName>
</protein>
<accession>A0A5J4TJR6</accession>
<sequence>MQTEQKIQNAARNIITFTDSYTQGKQGKQNEQPESKSKPSLTAIASSLKYIKYQIQNNNTSKSVIQIPNLLKSLTTLVTFRLDTHLREEIDRQILEVRHQSRECLRFIQVYGDEQVQTELVNNEYGRVISFSYSTSGGKGEERDYEIYNGLDFILQFLRDLHEGRNYQPSFQPLPLLARRTEEQIEEEGALEEIDAQMINKGKNGDIKIWTNEAKVMQLNRFIYRH</sequence>
<evidence type="ECO:0000313" key="1">
    <source>
        <dbReference type="EMBL" id="KAA6357771.1"/>
    </source>
</evidence>
<gene>
    <name evidence="1" type="ORF">EZS28_046702</name>
</gene>
<organism evidence="1 2">
    <name type="scientific">Streblomastix strix</name>
    <dbReference type="NCBI Taxonomy" id="222440"/>
    <lineage>
        <taxon>Eukaryota</taxon>
        <taxon>Metamonada</taxon>
        <taxon>Preaxostyla</taxon>
        <taxon>Oxymonadida</taxon>
        <taxon>Streblomastigidae</taxon>
        <taxon>Streblomastix</taxon>
    </lineage>
</organism>
<dbReference type="AlphaFoldDB" id="A0A5J4TJR6"/>
<name>A0A5J4TJR6_9EUKA</name>
<comment type="caution">
    <text evidence="1">The sequence shown here is derived from an EMBL/GenBank/DDBJ whole genome shotgun (WGS) entry which is preliminary data.</text>
</comment>
<proteinExistence type="predicted"/>
<reference evidence="1 2" key="1">
    <citation type="submission" date="2019-03" db="EMBL/GenBank/DDBJ databases">
        <title>Single cell metagenomics reveals metabolic interactions within the superorganism composed of flagellate Streblomastix strix and complex community of Bacteroidetes bacteria on its surface.</title>
        <authorList>
            <person name="Treitli S.C."/>
            <person name="Kolisko M."/>
            <person name="Husnik F."/>
            <person name="Keeling P."/>
            <person name="Hampl V."/>
        </authorList>
    </citation>
    <scope>NUCLEOTIDE SEQUENCE [LARGE SCALE GENOMIC DNA]</scope>
    <source>
        <strain evidence="1">ST1C</strain>
    </source>
</reference>
<evidence type="ECO:0000313" key="2">
    <source>
        <dbReference type="Proteomes" id="UP000324800"/>
    </source>
</evidence>
<dbReference type="Proteomes" id="UP000324800">
    <property type="component" value="Unassembled WGS sequence"/>
</dbReference>